<keyword evidence="3 6" id="KW-0067">ATP-binding</keyword>
<evidence type="ECO:0000256" key="5">
    <source>
        <dbReference type="ARBA" id="ARBA00023186"/>
    </source>
</evidence>
<feature type="compositionally biased region" description="Basic and acidic residues" evidence="7">
    <location>
        <begin position="438"/>
        <end position="450"/>
    </location>
</feature>
<dbReference type="EMBL" id="JAHWXI010000024">
    <property type="protein sequence ID" value="MDN4465601.1"/>
    <property type="molecule type" value="Genomic_DNA"/>
</dbReference>
<keyword evidence="4" id="KW-0346">Stress response</keyword>
<organism evidence="8 9">
    <name type="scientific">Microbacterium aurantiacum</name>
    <dbReference type="NCBI Taxonomy" id="162393"/>
    <lineage>
        <taxon>Bacteria</taxon>
        <taxon>Bacillati</taxon>
        <taxon>Actinomycetota</taxon>
        <taxon>Actinomycetes</taxon>
        <taxon>Micrococcales</taxon>
        <taxon>Microbacteriaceae</taxon>
        <taxon>Microbacterium</taxon>
    </lineage>
</organism>
<name>A0ABT8FWC0_9MICO</name>
<dbReference type="InterPro" id="IPR043129">
    <property type="entry name" value="ATPase_NBD"/>
</dbReference>
<gene>
    <name evidence="8" type="ORF">KZC48_14525</name>
</gene>
<dbReference type="PANTHER" id="PTHR19375">
    <property type="entry name" value="HEAT SHOCK PROTEIN 70KDA"/>
    <property type="match status" value="1"/>
</dbReference>
<feature type="region of interest" description="Disordered" evidence="7">
    <location>
        <begin position="436"/>
        <end position="597"/>
    </location>
</feature>
<evidence type="ECO:0000256" key="1">
    <source>
        <dbReference type="ARBA" id="ARBA00007381"/>
    </source>
</evidence>
<evidence type="ECO:0000256" key="6">
    <source>
        <dbReference type="RuleBase" id="RU003322"/>
    </source>
</evidence>
<evidence type="ECO:0000313" key="8">
    <source>
        <dbReference type="EMBL" id="MDN4465601.1"/>
    </source>
</evidence>
<feature type="compositionally biased region" description="Low complexity" evidence="7">
    <location>
        <begin position="519"/>
        <end position="572"/>
    </location>
</feature>
<dbReference type="InterPro" id="IPR018181">
    <property type="entry name" value="Heat_shock_70_CS"/>
</dbReference>
<sequence length="597" mass="61044">MQPERLVREVKRRVGDEVPVNVGGRTFAPEDLLALLVDWVSTVATERFGRLPSSVVVTVPVAWGTYRTDLIRAALVRAGIGQVEIIAEPVAAARHYEATNPLAPGSTLAVYDFGGGTFDAVLLRKTASGSLTIIGSPTGIEDLGGADFDDAVLRHVLSAARLDVTTLLGDADARVALAGLRRECVEAKEALSFDSEATVPVLLGGTSTAVRLTRDEFEAMIENDIERTIEVLGDAMEAAAVEASDLDAILLTGGSSRIPRVAQLLSERFDRPIAVDTDPKAVIALGAALEAADAAIVSAADAAAETEASEAAAAAAAEDEAPPARPRRPWLRRVPAAAYVSGGAVALAAVVAVSGAAAVYAPEVFGGNAQLASENGLDRGGYSIGAPLPTSDALAAPLRIDGALFTGDTTDAEKKAEAAKPVEKVEVPAPLAPVVESPFRRVDPPRERANPRATPFQGRGVTPSAAPRGGSSSSPSKSPSSQPTKKPSASPTKPSNPGTPPPSQTGTPVPPAETPPPAETTAPVVPDPPAETTAPVVPDPPAETTAPVVPDPPAETTAPVVPDPPAETTAPVEPEPPAETTPPVEPEPEPSGTPGAE</sequence>
<comment type="caution">
    <text evidence="8">The sequence shown here is derived from an EMBL/GenBank/DDBJ whole genome shotgun (WGS) entry which is preliminary data.</text>
</comment>
<evidence type="ECO:0000256" key="3">
    <source>
        <dbReference type="ARBA" id="ARBA00022840"/>
    </source>
</evidence>
<evidence type="ECO:0000256" key="7">
    <source>
        <dbReference type="SAM" id="MobiDB-lite"/>
    </source>
</evidence>
<comment type="similarity">
    <text evidence="1 6">Belongs to the heat shock protein 70 family.</text>
</comment>
<dbReference type="SUPFAM" id="SSF53067">
    <property type="entry name" value="Actin-like ATPase domain"/>
    <property type="match status" value="2"/>
</dbReference>
<keyword evidence="9" id="KW-1185">Reference proteome</keyword>
<feature type="compositionally biased region" description="Low complexity" evidence="7">
    <location>
        <begin position="462"/>
        <end position="496"/>
    </location>
</feature>
<evidence type="ECO:0000313" key="9">
    <source>
        <dbReference type="Proteomes" id="UP001172731"/>
    </source>
</evidence>
<dbReference type="InterPro" id="IPR013126">
    <property type="entry name" value="Hsp_70_fam"/>
</dbReference>
<dbReference type="RefSeq" id="WP_301135606.1">
    <property type="nucleotide sequence ID" value="NZ_BAAAUQ010000003.1"/>
</dbReference>
<accession>A0ABT8FWC0</accession>
<dbReference type="Gene3D" id="3.90.640.10">
    <property type="entry name" value="Actin, Chain A, domain 4"/>
    <property type="match status" value="1"/>
</dbReference>
<keyword evidence="5" id="KW-0143">Chaperone</keyword>
<proteinExistence type="inferred from homology"/>
<evidence type="ECO:0000256" key="4">
    <source>
        <dbReference type="ARBA" id="ARBA00023016"/>
    </source>
</evidence>
<dbReference type="Gene3D" id="3.30.420.40">
    <property type="match status" value="2"/>
</dbReference>
<dbReference type="PROSITE" id="PS01036">
    <property type="entry name" value="HSP70_3"/>
    <property type="match status" value="1"/>
</dbReference>
<dbReference type="Pfam" id="PF00012">
    <property type="entry name" value="HSP70"/>
    <property type="match status" value="1"/>
</dbReference>
<reference evidence="8" key="1">
    <citation type="submission" date="2021-06" db="EMBL/GenBank/DDBJ databases">
        <title>Genome-based taxonomic framework of Microbacterium strains isolated from marine environment, the description of four new species and reclassification of four preexisting species.</title>
        <authorList>
            <person name="Lee S.D."/>
            <person name="Kim S.-M."/>
            <person name="Byeon Y.-S."/>
            <person name="Yang H.L."/>
            <person name="Kim I.S."/>
        </authorList>
    </citation>
    <scope>NUCLEOTIDE SEQUENCE</scope>
    <source>
        <strain evidence="8">KACC 20510</strain>
    </source>
</reference>
<feature type="compositionally biased region" description="Pro residues" evidence="7">
    <location>
        <begin position="573"/>
        <end position="591"/>
    </location>
</feature>
<feature type="compositionally biased region" description="Pro residues" evidence="7">
    <location>
        <begin position="497"/>
        <end position="518"/>
    </location>
</feature>
<dbReference type="Proteomes" id="UP001172731">
    <property type="component" value="Unassembled WGS sequence"/>
</dbReference>
<keyword evidence="2 6" id="KW-0547">Nucleotide-binding</keyword>
<evidence type="ECO:0000256" key="2">
    <source>
        <dbReference type="ARBA" id="ARBA00022741"/>
    </source>
</evidence>
<protein>
    <submittedName>
        <fullName evidence="8">Hsp70 family protein</fullName>
    </submittedName>
</protein>